<feature type="compositionally biased region" description="Polar residues" evidence="1">
    <location>
        <begin position="187"/>
        <end position="201"/>
    </location>
</feature>
<feature type="region of interest" description="Disordered" evidence="1">
    <location>
        <begin position="439"/>
        <end position="596"/>
    </location>
</feature>
<gene>
    <name evidence="2" type="ORF">ANCDUO_06752</name>
</gene>
<proteinExistence type="predicted"/>
<keyword evidence="3" id="KW-1185">Reference proteome</keyword>
<protein>
    <submittedName>
        <fullName evidence="2">Uncharacterized protein</fullName>
    </submittedName>
</protein>
<reference evidence="2 3" key="1">
    <citation type="submission" date="2013-12" db="EMBL/GenBank/DDBJ databases">
        <title>Draft genome of the parsitic nematode Ancylostoma duodenale.</title>
        <authorList>
            <person name="Mitreva M."/>
        </authorList>
    </citation>
    <scope>NUCLEOTIDE SEQUENCE [LARGE SCALE GENOMIC DNA]</scope>
    <source>
        <strain evidence="2 3">Zhejiang</strain>
    </source>
</reference>
<feature type="compositionally biased region" description="Low complexity" evidence="1">
    <location>
        <begin position="254"/>
        <end position="269"/>
    </location>
</feature>
<feature type="compositionally biased region" description="Low complexity" evidence="1">
    <location>
        <begin position="692"/>
        <end position="706"/>
    </location>
</feature>
<dbReference type="EMBL" id="KN728973">
    <property type="protein sequence ID" value="KIH62959.1"/>
    <property type="molecule type" value="Genomic_DNA"/>
</dbReference>
<feature type="compositionally biased region" description="Polar residues" evidence="1">
    <location>
        <begin position="215"/>
        <end position="229"/>
    </location>
</feature>
<feature type="compositionally biased region" description="Polar residues" evidence="1">
    <location>
        <begin position="440"/>
        <end position="456"/>
    </location>
</feature>
<feature type="compositionally biased region" description="Low complexity" evidence="1">
    <location>
        <begin position="205"/>
        <end position="214"/>
    </location>
</feature>
<feature type="compositionally biased region" description="Polar residues" evidence="1">
    <location>
        <begin position="576"/>
        <end position="596"/>
    </location>
</feature>
<dbReference type="Proteomes" id="UP000054047">
    <property type="component" value="Unassembled WGS sequence"/>
</dbReference>
<feature type="region of interest" description="Disordered" evidence="1">
    <location>
        <begin position="250"/>
        <end position="269"/>
    </location>
</feature>
<evidence type="ECO:0000313" key="2">
    <source>
        <dbReference type="EMBL" id="KIH62959.1"/>
    </source>
</evidence>
<feature type="region of interest" description="Disordered" evidence="1">
    <location>
        <begin position="177"/>
        <end position="229"/>
    </location>
</feature>
<feature type="compositionally biased region" description="Basic and acidic residues" evidence="1">
    <location>
        <begin position="177"/>
        <end position="186"/>
    </location>
</feature>
<dbReference type="OrthoDB" id="5866693at2759"/>
<feature type="region of interest" description="Disordered" evidence="1">
    <location>
        <begin position="692"/>
        <end position="719"/>
    </location>
</feature>
<evidence type="ECO:0000256" key="1">
    <source>
        <dbReference type="SAM" id="MobiDB-lite"/>
    </source>
</evidence>
<name>A0A0C2GVB0_9BILA</name>
<dbReference type="AlphaFoldDB" id="A0A0C2GVB0"/>
<sequence>MRFLCVFYRRSHQCGVDSTADAETIGLVRRGSIGCRDWLTDKTLSTTVCYRSPYGWVYDLYDPKVQYYKVVPFCKGDFYINKMENIMQFIDDTYPNAGKDMRRRMIYVGPCPCRCSWYCDGKSNFIQSKCPAKKKFEINIGDFETTTETKNTSSIVVRSTSSSKKYSLSEYSAETKKKEGTVHSKASESTTERYPSPTTQDKIGGKISSSPSGGTNILSSSQHRDGFTNSPVVELSSEIGKGYTEITSPEVENSVRTSTISSDSTSQGTSSVFKTLDTVAVSTDNRQTLGGAVSSTDNEQTLATEKGRESTTLHLHGQTTLTRRSVHEWSTEPALMLTTRMDSSEAALSSDGQRSTSYKTTLATIETSSNSSSSAAAITIQPDMVTSRKVLETSETSLSSLGSYKATIPQQFPSTPPNRKIWTSGDLVTTTMMLEASSDGAVTSVTTPASVRSTISESEHSAAPQDNVTRPAEFPLTSESNEVSFKTPTPGGSRTPQRASSSSTDDTRVTPQPSFHSTMEVLSSKEVPEITTTTTASRRRTSTHQNYSASLETSLLPDQSTPSPLEDTESTRSIEQESYTQFTSSPPTLNSPTKLPITTSTKINEVISSEVEGVSTGLSGYDTVDTFSPRQWPTSTSLGVQFWFTSNSTENSPSTLSPSESYSWKSVAISSAHWLKSSLPSVNTSARVDCYTSRTSSSPPVNTSSSKLGPATTVMNSPSDQKIYSTTENENYSAVDSSLTTREVHLSTQAPSSNEARAGTVSHASSDKVSTTVTKIWTDHPDLTTNILTEMLQALKNCQDESDSDLADEIDLRNPEVIQVVRMASQLLTPTAALFYVNEHESKTIKENKTVRVISMRRTTRFFLDVNATAGMNDRFTGVHGVCKRTKHCAKMQCNLDDFVFYGTDKELVLPEINLKMDIGQKLR</sequence>
<organism evidence="2 3">
    <name type="scientific">Ancylostoma duodenale</name>
    <dbReference type="NCBI Taxonomy" id="51022"/>
    <lineage>
        <taxon>Eukaryota</taxon>
        <taxon>Metazoa</taxon>
        <taxon>Ecdysozoa</taxon>
        <taxon>Nematoda</taxon>
        <taxon>Chromadorea</taxon>
        <taxon>Rhabditida</taxon>
        <taxon>Rhabditina</taxon>
        <taxon>Rhabditomorpha</taxon>
        <taxon>Strongyloidea</taxon>
        <taxon>Ancylostomatidae</taxon>
        <taxon>Ancylostomatinae</taxon>
        <taxon>Ancylostoma</taxon>
    </lineage>
</organism>
<feature type="compositionally biased region" description="Polar residues" evidence="1">
    <location>
        <begin position="477"/>
        <end position="521"/>
    </location>
</feature>
<feature type="compositionally biased region" description="Polar residues" evidence="1">
    <location>
        <begin position="544"/>
        <end position="563"/>
    </location>
</feature>
<evidence type="ECO:0000313" key="3">
    <source>
        <dbReference type="Proteomes" id="UP000054047"/>
    </source>
</evidence>
<accession>A0A0C2GVB0</accession>